<reference evidence="1" key="1">
    <citation type="journal article" date="2014" name="Nat. Commun.">
        <title>Multiple recent horizontal transfers of a large genomic region in cheese making fungi.</title>
        <authorList>
            <person name="Cheeseman K."/>
            <person name="Ropars J."/>
            <person name="Renault P."/>
            <person name="Dupont J."/>
            <person name="Gouzy J."/>
            <person name="Branca A."/>
            <person name="Abraham A.L."/>
            <person name="Ceppi M."/>
            <person name="Conseiller E."/>
            <person name="Debuchy R."/>
            <person name="Malagnac F."/>
            <person name="Goarin A."/>
            <person name="Silar P."/>
            <person name="Lacoste S."/>
            <person name="Sallet E."/>
            <person name="Bensimon A."/>
            <person name="Giraud T."/>
            <person name="Brygoo Y."/>
        </authorList>
    </citation>
    <scope>NUCLEOTIDE SEQUENCE [LARGE SCALE GENOMIC DNA]</scope>
    <source>
        <strain evidence="1">FM164</strain>
    </source>
</reference>
<proteinExistence type="predicted"/>
<protein>
    <submittedName>
        <fullName evidence="1">Genomic scaffold, ProqFM164S02</fullName>
    </submittedName>
</protein>
<accession>W6QB09</accession>
<gene>
    <name evidence="1" type="ORF">PROQFM164_S02g003383</name>
</gene>
<keyword evidence="2" id="KW-1185">Reference proteome</keyword>
<dbReference type="AlphaFoldDB" id="W6QB09"/>
<dbReference type="EMBL" id="HG792016">
    <property type="protein sequence ID" value="CDM33231.1"/>
    <property type="molecule type" value="Genomic_DNA"/>
</dbReference>
<name>W6QB09_PENRF</name>
<sequence>MLYDGIWHQFAAGYQELPGGSERTNAIYETWEKGMATPNIKISSIGVRFLRTTNTLIPDADVRVIDINGEIGLSP</sequence>
<evidence type="ECO:0000313" key="2">
    <source>
        <dbReference type="Proteomes" id="UP000030686"/>
    </source>
</evidence>
<evidence type="ECO:0000313" key="1">
    <source>
        <dbReference type="EMBL" id="CDM33231.1"/>
    </source>
</evidence>
<organism evidence="1 2">
    <name type="scientific">Penicillium roqueforti (strain FM164)</name>
    <dbReference type="NCBI Taxonomy" id="1365484"/>
    <lineage>
        <taxon>Eukaryota</taxon>
        <taxon>Fungi</taxon>
        <taxon>Dikarya</taxon>
        <taxon>Ascomycota</taxon>
        <taxon>Pezizomycotina</taxon>
        <taxon>Eurotiomycetes</taxon>
        <taxon>Eurotiomycetidae</taxon>
        <taxon>Eurotiales</taxon>
        <taxon>Aspergillaceae</taxon>
        <taxon>Penicillium</taxon>
    </lineage>
</organism>
<dbReference type="Proteomes" id="UP000030686">
    <property type="component" value="Unassembled WGS sequence"/>
</dbReference>
<dbReference type="OrthoDB" id="5083627at2759"/>